<comment type="caution">
    <text evidence="1">The sequence shown here is derived from an EMBL/GenBank/DDBJ whole genome shotgun (WGS) entry which is preliminary data.</text>
</comment>
<gene>
    <name evidence="1" type="ORF">HUK82_03880</name>
</gene>
<dbReference type="AlphaFoldDB" id="A0A850P4Z5"/>
<evidence type="ECO:0000313" key="1">
    <source>
        <dbReference type="EMBL" id="NVN39707.1"/>
    </source>
</evidence>
<reference evidence="1 2" key="1">
    <citation type="submission" date="2020-06" db="EMBL/GenBank/DDBJ databases">
        <title>Description of novel acetic acid bacteria.</title>
        <authorList>
            <person name="Sombolestani A."/>
        </authorList>
    </citation>
    <scope>NUCLEOTIDE SEQUENCE [LARGE SCALE GENOMIC DNA]</scope>
    <source>
        <strain evidence="1 2">LMG 27010</strain>
    </source>
</reference>
<keyword evidence="2" id="KW-1185">Reference proteome</keyword>
<proteinExistence type="predicted"/>
<organism evidence="1 2">
    <name type="scientific">Ameyamaea chiangmaiensis</name>
    <dbReference type="NCBI Taxonomy" id="442969"/>
    <lineage>
        <taxon>Bacteria</taxon>
        <taxon>Pseudomonadati</taxon>
        <taxon>Pseudomonadota</taxon>
        <taxon>Alphaproteobacteria</taxon>
        <taxon>Acetobacterales</taxon>
        <taxon>Acetobacteraceae</taxon>
        <taxon>Ameyamaea</taxon>
    </lineage>
</organism>
<dbReference type="RefSeq" id="WP_176612691.1">
    <property type="nucleotide sequence ID" value="NZ_JABXXR010000015.1"/>
</dbReference>
<evidence type="ECO:0000313" key="2">
    <source>
        <dbReference type="Proteomes" id="UP000585665"/>
    </source>
</evidence>
<protein>
    <submittedName>
        <fullName evidence="1">Uncharacterized protein</fullName>
    </submittedName>
</protein>
<name>A0A850P4Z5_9PROT</name>
<sequence length="86" mass="9710">MRVIEAARLVSTGQISPDILWQMTTVPERVTIALLLGRPDYLPSRATTPTQAWDAIDARHRDLLLRRAPARIRQRLPGYVPQTLPA</sequence>
<dbReference type="Proteomes" id="UP000585665">
    <property type="component" value="Unassembled WGS sequence"/>
</dbReference>
<dbReference type="EMBL" id="JABXXR010000015">
    <property type="protein sequence ID" value="NVN39707.1"/>
    <property type="molecule type" value="Genomic_DNA"/>
</dbReference>
<accession>A0A850P4Z5</accession>